<dbReference type="RefSeq" id="WP_227193161.1">
    <property type="nucleotide sequence ID" value="NZ_JAOQJU010000013.1"/>
</dbReference>
<evidence type="ECO:0000259" key="7">
    <source>
        <dbReference type="PROSITE" id="PS51918"/>
    </source>
</evidence>
<dbReference type="Proteomes" id="UP001652431">
    <property type="component" value="Unassembled WGS sequence"/>
</dbReference>
<dbReference type="SUPFAM" id="SSF102114">
    <property type="entry name" value="Radical SAM enzymes"/>
    <property type="match status" value="1"/>
</dbReference>
<evidence type="ECO:0000256" key="6">
    <source>
        <dbReference type="ARBA" id="ARBA00023014"/>
    </source>
</evidence>
<dbReference type="SFLD" id="SFLDG01067">
    <property type="entry name" value="SPASM/twitch_domain_containing"/>
    <property type="match status" value="1"/>
</dbReference>
<accession>A0ABT2RNV3</accession>
<keyword evidence="9" id="KW-1185">Reference proteome</keyword>
<reference evidence="8 9" key="1">
    <citation type="journal article" date="2021" name="ISME Commun">
        <title>Automated analysis of genomic sequences facilitates high-throughput and comprehensive description of bacteria.</title>
        <authorList>
            <person name="Hitch T.C.A."/>
        </authorList>
    </citation>
    <scope>NUCLEOTIDE SEQUENCE [LARGE SCALE GENOMIC DNA]</scope>
    <source>
        <strain evidence="8 9">Sanger_03</strain>
    </source>
</reference>
<dbReference type="InterPro" id="IPR013785">
    <property type="entry name" value="Aldolase_TIM"/>
</dbReference>
<dbReference type="CDD" id="cd01335">
    <property type="entry name" value="Radical_SAM"/>
    <property type="match status" value="1"/>
</dbReference>
<dbReference type="InterPro" id="IPR023885">
    <property type="entry name" value="4Fe4S-binding_SPASM_dom"/>
</dbReference>
<dbReference type="InterPro" id="IPR007197">
    <property type="entry name" value="rSAM"/>
</dbReference>
<keyword evidence="6" id="KW-0411">Iron-sulfur</keyword>
<keyword evidence="5" id="KW-0408">Iron</keyword>
<evidence type="ECO:0000313" key="9">
    <source>
        <dbReference type="Proteomes" id="UP001652431"/>
    </source>
</evidence>
<evidence type="ECO:0000256" key="4">
    <source>
        <dbReference type="ARBA" id="ARBA00022723"/>
    </source>
</evidence>
<protein>
    <submittedName>
        <fullName evidence="8">Radical SAM protein</fullName>
    </submittedName>
</protein>
<dbReference type="InterPro" id="IPR058240">
    <property type="entry name" value="rSAM_sf"/>
</dbReference>
<comment type="cofactor">
    <cofactor evidence="1">
        <name>[4Fe-4S] cluster</name>
        <dbReference type="ChEBI" id="CHEBI:49883"/>
    </cofactor>
</comment>
<proteinExistence type="predicted"/>
<feature type="domain" description="Radical SAM core" evidence="7">
    <location>
        <begin position="107"/>
        <end position="340"/>
    </location>
</feature>
<evidence type="ECO:0000256" key="5">
    <source>
        <dbReference type="ARBA" id="ARBA00023004"/>
    </source>
</evidence>
<sequence length="461" mass="54150">MQSVVPMAQSARQILGMQNVRQGVEYRLLKNSIVLPVSEGMLLYNLLTKEMIMLDAEETEILEELPCTFCENLEYLITHWFLVPYDMDEKMLADQVRTVASLLLEQNEKSITGFTIFTTTDCNARCFYCFEQNNRRMAMTEQTARDVAVYIKKKCGSQKVKITWFGGEPLFNSHVIDVICEELEKSGVVFSSRIVSNGYLFDDEMVEKARHLWKVKDVQITLDGTERVYNKIKAFIYKEENAYVKVMDNMERLLKAEMKVVVRLNMGRHNIQDLYQLCDELAVRFGGYKKFRVALALLYEDRGSNSGQRTDTKQHELYHELFALEDYIERKKIASYRSLPKRIKLNHCMADSDSAVTILPDGKLGKCEHFLDSEFFGNIYSDNVENAVIDSWKERHEEWKECRDCLFYPTCSLIKKCPVRQRKCDEDERRLKERQLKKSMRHTWEIFREQAEKEKRDTDLV</sequence>
<name>A0ABT2RNV3_9FIRM</name>
<dbReference type="PROSITE" id="PS51918">
    <property type="entry name" value="RADICAL_SAM"/>
    <property type="match status" value="1"/>
</dbReference>
<organism evidence="8 9">
    <name type="scientific">Dorea acetigenes</name>
    <dbReference type="NCBI Taxonomy" id="2981787"/>
    <lineage>
        <taxon>Bacteria</taxon>
        <taxon>Bacillati</taxon>
        <taxon>Bacillota</taxon>
        <taxon>Clostridia</taxon>
        <taxon>Lachnospirales</taxon>
        <taxon>Lachnospiraceae</taxon>
        <taxon>Dorea</taxon>
    </lineage>
</organism>
<dbReference type="EMBL" id="JAOQJU010000013">
    <property type="protein sequence ID" value="MCU6687074.1"/>
    <property type="molecule type" value="Genomic_DNA"/>
</dbReference>
<keyword evidence="2" id="KW-0004">4Fe-4S</keyword>
<evidence type="ECO:0000313" key="8">
    <source>
        <dbReference type="EMBL" id="MCU6687074.1"/>
    </source>
</evidence>
<dbReference type="Gene3D" id="3.20.20.70">
    <property type="entry name" value="Aldolase class I"/>
    <property type="match status" value="1"/>
</dbReference>
<keyword evidence="4" id="KW-0479">Metal-binding</keyword>
<dbReference type="PANTHER" id="PTHR43787:SF3">
    <property type="entry name" value="ARYLSULFATASE REGULATORY PROTEIN"/>
    <property type="match status" value="1"/>
</dbReference>
<evidence type="ECO:0000256" key="2">
    <source>
        <dbReference type="ARBA" id="ARBA00022485"/>
    </source>
</evidence>
<dbReference type="NCBIfam" id="TIGR04085">
    <property type="entry name" value="rSAM_more_4Fe4S"/>
    <property type="match status" value="1"/>
</dbReference>
<dbReference type="Pfam" id="PF04055">
    <property type="entry name" value="Radical_SAM"/>
    <property type="match status" value="1"/>
</dbReference>
<comment type="caution">
    <text evidence="8">The sequence shown here is derived from an EMBL/GenBank/DDBJ whole genome shotgun (WGS) entry which is preliminary data.</text>
</comment>
<dbReference type="SFLD" id="SFLDS00029">
    <property type="entry name" value="Radical_SAM"/>
    <property type="match status" value="1"/>
</dbReference>
<keyword evidence="3" id="KW-0949">S-adenosyl-L-methionine</keyword>
<gene>
    <name evidence="8" type="ORF">OCV99_11035</name>
</gene>
<evidence type="ECO:0000256" key="3">
    <source>
        <dbReference type="ARBA" id="ARBA00022691"/>
    </source>
</evidence>
<evidence type="ECO:0000256" key="1">
    <source>
        <dbReference type="ARBA" id="ARBA00001966"/>
    </source>
</evidence>
<dbReference type="PANTHER" id="PTHR43787">
    <property type="entry name" value="FEMO COFACTOR BIOSYNTHESIS PROTEIN NIFB-RELATED"/>
    <property type="match status" value="1"/>
</dbReference>